<feature type="transmembrane region" description="Helical" evidence="6">
    <location>
        <begin position="12"/>
        <end position="31"/>
    </location>
</feature>
<evidence type="ECO:0000313" key="8">
    <source>
        <dbReference type="EMBL" id="NMB70054.1"/>
    </source>
</evidence>
<feature type="transmembrane region" description="Helical" evidence="6">
    <location>
        <begin position="43"/>
        <end position="61"/>
    </location>
</feature>
<evidence type="ECO:0000256" key="6">
    <source>
        <dbReference type="SAM" id="Phobius"/>
    </source>
</evidence>
<proteinExistence type="predicted"/>
<dbReference type="InterPro" id="IPR037185">
    <property type="entry name" value="EmrE-like"/>
</dbReference>
<name>A0A7X9HGM7_UNCKA</name>
<keyword evidence="2" id="KW-1003">Cell membrane</keyword>
<dbReference type="AlphaFoldDB" id="A0A7X9HGM7"/>
<dbReference type="InterPro" id="IPR000620">
    <property type="entry name" value="EamA_dom"/>
</dbReference>
<gene>
    <name evidence="8" type="ORF">GYA27_02530</name>
</gene>
<feature type="transmembrane region" description="Helical" evidence="6">
    <location>
        <begin position="102"/>
        <end position="121"/>
    </location>
</feature>
<reference evidence="8 9" key="1">
    <citation type="journal article" date="2020" name="Biotechnol. Biofuels">
        <title>New insights from the biogas microbiome by comprehensive genome-resolved metagenomics of nearly 1600 species originating from multiple anaerobic digesters.</title>
        <authorList>
            <person name="Campanaro S."/>
            <person name="Treu L."/>
            <person name="Rodriguez-R L.M."/>
            <person name="Kovalovszki A."/>
            <person name="Ziels R.M."/>
            <person name="Maus I."/>
            <person name="Zhu X."/>
            <person name="Kougias P.G."/>
            <person name="Basile A."/>
            <person name="Luo G."/>
            <person name="Schluter A."/>
            <person name="Konstantinidis K.T."/>
            <person name="Angelidaki I."/>
        </authorList>
    </citation>
    <scope>NUCLEOTIDE SEQUENCE [LARGE SCALE GENOMIC DNA]</scope>
    <source>
        <strain evidence="8">AS27yjCOA_165</strain>
    </source>
</reference>
<accession>A0A7X9HGM7</accession>
<feature type="domain" description="EamA" evidence="7">
    <location>
        <begin position="14"/>
        <end position="144"/>
    </location>
</feature>
<evidence type="ECO:0000256" key="1">
    <source>
        <dbReference type="ARBA" id="ARBA00004651"/>
    </source>
</evidence>
<keyword evidence="3 6" id="KW-0812">Transmembrane</keyword>
<comment type="subcellular location">
    <subcellularLocation>
        <location evidence="1">Cell membrane</location>
        <topology evidence="1">Multi-pass membrane protein</topology>
    </subcellularLocation>
</comment>
<feature type="transmembrane region" description="Helical" evidence="6">
    <location>
        <begin position="307"/>
        <end position="327"/>
    </location>
</feature>
<feature type="transmembrane region" description="Helical" evidence="6">
    <location>
        <begin position="282"/>
        <end position="301"/>
    </location>
</feature>
<feature type="transmembrane region" description="Helical" evidence="6">
    <location>
        <begin position="252"/>
        <end position="270"/>
    </location>
</feature>
<feature type="domain" description="EamA" evidence="7">
    <location>
        <begin position="204"/>
        <end position="322"/>
    </location>
</feature>
<feature type="transmembrane region" description="Helical" evidence="6">
    <location>
        <begin position="211"/>
        <end position="232"/>
    </location>
</feature>
<evidence type="ECO:0000256" key="4">
    <source>
        <dbReference type="ARBA" id="ARBA00022989"/>
    </source>
</evidence>
<dbReference type="SUPFAM" id="SSF103481">
    <property type="entry name" value="Multidrug resistance efflux transporter EmrE"/>
    <property type="match status" value="2"/>
</dbReference>
<dbReference type="InterPro" id="IPR050638">
    <property type="entry name" value="AA-Vitamin_Transporters"/>
</dbReference>
<dbReference type="EMBL" id="JAAZNL010000025">
    <property type="protein sequence ID" value="NMB70054.1"/>
    <property type="molecule type" value="Genomic_DNA"/>
</dbReference>
<dbReference type="GO" id="GO:0005886">
    <property type="term" value="C:plasma membrane"/>
    <property type="evidence" value="ECO:0007669"/>
    <property type="project" value="UniProtKB-SubCell"/>
</dbReference>
<dbReference type="Proteomes" id="UP000526033">
    <property type="component" value="Unassembled WGS sequence"/>
</dbReference>
<evidence type="ECO:0000256" key="5">
    <source>
        <dbReference type="ARBA" id="ARBA00023136"/>
    </source>
</evidence>
<evidence type="ECO:0000256" key="3">
    <source>
        <dbReference type="ARBA" id="ARBA00022692"/>
    </source>
</evidence>
<dbReference type="PANTHER" id="PTHR32322">
    <property type="entry name" value="INNER MEMBRANE TRANSPORTER"/>
    <property type="match status" value="1"/>
</dbReference>
<feature type="transmembrane region" description="Helical" evidence="6">
    <location>
        <begin position="133"/>
        <end position="152"/>
    </location>
</feature>
<keyword evidence="4 6" id="KW-1133">Transmembrane helix</keyword>
<organism evidence="8 9">
    <name type="scientific">candidate division WWE3 bacterium</name>
    <dbReference type="NCBI Taxonomy" id="2053526"/>
    <lineage>
        <taxon>Bacteria</taxon>
        <taxon>Katanobacteria</taxon>
    </lineage>
</organism>
<evidence type="ECO:0000313" key="9">
    <source>
        <dbReference type="Proteomes" id="UP000526033"/>
    </source>
</evidence>
<feature type="transmembrane region" description="Helical" evidence="6">
    <location>
        <begin position="164"/>
        <end position="183"/>
    </location>
</feature>
<comment type="caution">
    <text evidence="8">The sequence shown here is derived from an EMBL/GenBank/DDBJ whole genome shotgun (WGS) entry which is preliminary data.</text>
</comment>
<evidence type="ECO:0000256" key="2">
    <source>
        <dbReference type="ARBA" id="ARBA00022475"/>
    </source>
</evidence>
<evidence type="ECO:0000259" key="7">
    <source>
        <dbReference type="Pfam" id="PF00892"/>
    </source>
</evidence>
<sequence length="342" mass="37586">MRFSELPKKVVLSYIGLVVSYVIWSAATPIIKLTLDFIPPYTFLFLRFLIVGIILLPYVIYLLQVNRVARQDYLNIALLGVFSQSSLIILFVALQYTTSLDATIIGILGPLLSMVAGHYFYKDRINAKVKLGTVITLIGALIVTIEPLLISGDSVETVDSVKRFYGNILILIYNLSFLLYVIWAKISLGQTPRILKKTLHFIHLKPMSKEYPAGVTTALSFYVGLLTMIPAAIVENLTTSPVDVMSMGVKPIIGLLYMAVFSSIIAYFAFERSLDNVTVSDTALMGYTQPLLTLPFAYLLLKELPTPGMVFGCGVIFTGILIAEIGAHARAKLAEAASLSDA</sequence>
<dbReference type="Pfam" id="PF00892">
    <property type="entry name" value="EamA"/>
    <property type="match status" value="2"/>
</dbReference>
<feature type="transmembrane region" description="Helical" evidence="6">
    <location>
        <begin position="73"/>
        <end position="96"/>
    </location>
</feature>
<dbReference type="PANTHER" id="PTHR32322:SF18">
    <property type="entry name" value="S-ADENOSYLMETHIONINE_S-ADENOSYLHOMOCYSTEINE TRANSPORTER"/>
    <property type="match status" value="1"/>
</dbReference>
<keyword evidence="5 6" id="KW-0472">Membrane</keyword>
<protein>
    <submittedName>
        <fullName evidence="8">DMT family transporter</fullName>
    </submittedName>
</protein>